<dbReference type="InterPro" id="IPR051650">
    <property type="entry name" value="SL_signaling_regulator"/>
</dbReference>
<dbReference type="GO" id="GO:0016787">
    <property type="term" value="F:hydrolase activity"/>
    <property type="evidence" value="ECO:0007669"/>
    <property type="project" value="UniProtKB-KW"/>
</dbReference>
<feature type="domain" description="Clp R" evidence="5">
    <location>
        <begin position="1"/>
        <end position="120"/>
    </location>
</feature>
<feature type="compositionally biased region" description="Low complexity" evidence="4">
    <location>
        <begin position="469"/>
        <end position="485"/>
    </location>
</feature>
<comment type="similarity">
    <text evidence="1">Belongs to the ClpA/ClpB family.</text>
</comment>
<evidence type="ECO:0000313" key="6">
    <source>
        <dbReference type="EMBL" id="GER43384.1"/>
    </source>
</evidence>
<evidence type="ECO:0000256" key="4">
    <source>
        <dbReference type="SAM" id="MobiDB-lite"/>
    </source>
</evidence>
<dbReference type="PANTHER" id="PTHR43572">
    <property type="entry name" value="CHAPERONE PROTEIN CLPD, CHLOROPLASTIC"/>
    <property type="match status" value="1"/>
</dbReference>
<dbReference type="OrthoDB" id="750498at2759"/>
<feature type="non-terminal residue" evidence="6">
    <location>
        <position position="1"/>
    </location>
</feature>
<evidence type="ECO:0000313" key="7">
    <source>
        <dbReference type="Proteomes" id="UP000325081"/>
    </source>
</evidence>
<evidence type="ECO:0000259" key="5">
    <source>
        <dbReference type="PROSITE" id="PS51903"/>
    </source>
</evidence>
<proteinExistence type="inferred from homology"/>
<dbReference type="Pfam" id="PF23569">
    <property type="entry name" value="NBD_SMAX1"/>
    <property type="match status" value="1"/>
</dbReference>
<dbReference type="InterPro" id="IPR004176">
    <property type="entry name" value="Clp_R_N"/>
</dbReference>
<dbReference type="InterPro" id="IPR058680">
    <property type="entry name" value="NBD_SMAX1-like"/>
</dbReference>
<sequence length="732" mass="81268">AGLLRAACAGSHSHPLRCKALELCFNVALNRLPAGPHPSVSNALVAAFKRAQAHHRRGPPPEAQSQIPPTSSAHLLPIRIPLDRLVLSILDDPSVSRVMREAGFSSTQVKNNVEKAILNNNNNNNNHSPRTKQPPTNKSRNQHDAGITAVETLLLGRKNPKSIVLVGESVSVLESSVKGLMDRVDRGSVHGDLREVKFVTIPSFYTFRNLGREDVERKVGELTGLVRGLLGKGVVLYLGDIKWISEFRVRLGLADEYYCSVENVIMEIGRLVRGIGEDERFWLMGVATFETYMSCTNGYNSLESVWGLHPVTILGDSLGFCLVSQSDHDHEDVENGNSDQLRPMIVNGDVTLLCCADCTAKFEDEARNLRREHPSLPFWLKDESRRLNNSHNNQNSEAVKELCKKWNSFCNSSHKAPLPLLDKTLTFSYTPLSSPCFSIFDHQKTEPDPTRTRLSSPDPTRTSNPLGPSNINSRNTISSNSASSSEVMEVDHERHFNGENLNALCDVIEKEVPWQKDIIPEIVATILQCRSGMLTRKSLSGGHDSTNINGPKQETWLLFLGPDKAQSKERISKELAKVVFGSYSSFFSFGPGSTSAMSSSYVARLGRAVSENPHRVFLLENLEQVDRCSRMGIKRAIETGRIMDETGQEFGFRDAIIVLGCKGFGPTRAHSLDKRETDKNGVVEEDESQCFSLDLNVSLEGEAIDDDDDEGFEFDEFGIFENVDRCLVFKEP</sequence>
<evidence type="ECO:0000256" key="3">
    <source>
        <dbReference type="PROSITE-ProRule" id="PRU01251"/>
    </source>
</evidence>
<comment type="caution">
    <text evidence="6">The sequence shown here is derived from an EMBL/GenBank/DDBJ whole genome shotgun (WGS) entry which is preliminary data.</text>
</comment>
<keyword evidence="6" id="KW-0378">Hydrolase</keyword>
<dbReference type="InterPro" id="IPR036628">
    <property type="entry name" value="Clp_N_dom_sf"/>
</dbReference>
<organism evidence="6 7">
    <name type="scientific">Striga asiatica</name>
    <name type="common">Asiatic witchweed</name>
    <name type="synonym">Buchnera asiatica</name>
    <dbReference type="NCBI Taxonomy" id="4170"/>
    <lineage>
        <taxon>Eukaryota</taxon>
        <taxon>Viridiplantae</taxon>
        <taxon>Streptophyta</taxon>
        <taxon>Embryophyta</taxon>
        <taxon>Tracheophyta</taxon>
        <taxon>Spermatophyta</taxon>
        <taxon>Magnoliopsida</taxon>
        <taxon>eudicotyledons</taxon>
        <taxon>Gunneridae</taxon>
        <taxon>Pentapetalae</taxon>
        <taxon>asterids</taxon>
        <taxon>lamiids</taxon>
        <taxon>Lamiales</taxon>
        <taxon>Orobanchaceae</taxon>
        <taxon>Buchnereae</taxon>
        <taxon>Striga</taxon>
    </lineage>
</organism>
<accession>A0A5A7QEA3</accession>
<dbReference type="Gene3D" id="3.40.50.300">
    <property type="entry name" value="P-loop containing nucleotide triphosphate hydrolases"/>
    <property type="match status" value="1"/>
</dbReference>
<reference evidence="7" key="1">
    <citation type="journal article" date="2019" name="Curr. Biol.">
        <title>Genome Sequence of Striga asiatica Provides Insight into the Evolution of Plant Parasitism.</title>
        <authorList>
            <person name="Yoshida S."/>
            <person name="Kim S."/>
            <person name="Wafula E.K."/>
            <person name="Tanskanen J."/>
            <person name="Kim Y.M."/>
            <person name="Honaas L."/>
            <person name="Yang Z."/>
            <person name="Spallek T."/>
            <person name="Conn C.E."/>
            <person name="Ichihashi Y."/>
            <person name="Cheong K."/>
            <person name="Cui S."/>
            <person name="Der J.P."/>
            <person name="Gundlach H."/>
            <person name="Jiao Y."/>
            <person name="Hori C."/>
            <person name="Ishida J.K."/>
            <person name="Kasahara H."/>
            <person name="Kiba T."/>
            <person name="Kim M.S."/>
            <person name="Koo N."/>
            <person name="Laohavisit A."/>
            <person name="Lee Y.H."/>
            <person name="Lumba S."/>
            <person name="McCourt P."/>
            <person name="Mortimer J.C."/>
            <person name="Mutuku J.M."/>
            <person name="Nomura T."/>
            <person name="Sasaki-Sekimoto Y."/>
            <person name="Seto Y."/>
            <person name="Wang Y."/>
            <person name="Wakatake T."/>
            <person name="Sakakibara H."/>
            <person name="Demura T."/>
            <person name="Yamaguchi S."/>
            <person name="Yoneyama K."/>
            <person name="Manabe R.I."/>
            <person name="Nelson D.C."/>
            <person name="Schulman A.H."/>
            <person name="Timko M.P."/>
            <person name="dePamphilis C.W."/>
            <person name="Choi D."/>
            <person name="Shirasu K."/>
        </authorList>
    </citation>
    <scope>NUCLEOTIDE SEQUENCE [LARGE SCALE GENOMIC DNA]</scope>
    <source>
        <strain evidence="7">cv. UVA1</strain>
    </source>
</reference>
<dbReference type="EMBL" id="BKCP01006626">
    <property type="protein sequence ID" value="GER43384.1"/>
    <property type="molecule type" value="Genomic_DNA"/>
</dbReference>
<dbReference type="PANTHER" id="PTHR43572:SF31">
    <property type="entry name" value="PROTEIN SMAX1-LIKE 3"/>
    <property type="match status" value="1"/>
</dbReference>
<keyword evidence="7" id="KW-1185">Reference proteome</keyword>
<protein>
    <submittedName>
        <fullName evidence="6">Double Clp-N motif-containing P-loop nucleosidetriphosphate hydrolases superfamily protein</fullName>
    </submittedName>
</protein>
<gene>
    <name evidence="6" type="ORF">STAS_20232</name>
</gene>
<feature type="region of interest" description="Disordered" evidence="4">
    <location>
        <begin position="118"/>
        <end position="143"/>
    </location>
</feature>
<feature type="compositionally biased region" description="Polar residues" evidence="4">
    <location>
        <begin position="127"/>
        <end position="139"/>
    </location>
</feature>
<name>A0A5A7QEA3_STRAF</name>
<dbReference type="Gene3D" id="1.10.1780.10">
    <property type="entry name" value="Clp, N-terminal domain"/>
    <property type="match status" value="1"/>
</dbReference>
<dbReference type="AlphaFoldDB" id="A0A5A7QEA3"/>
<evidence type="ECO:0000256" key="2">
    <source>
        <dbReference type="ARBA" id="ARBA00022737"/>
    </source>
</evidence>
<keyword evidence="2 3" id="KW-0677">Repeat</keyword>
<feature type="compositionally biased region" description="Polar residues" evidence="4">
    <location>
        <begin position="452"/>
        <end position="467"/>
    </location>
</feature>
<evidence type="ECO:0000256" key="1">
    <source>
        <dbReference type="ARBA" id="ARBA00008675"/>
    </source>
</evidence>
<dbReference type="InterPro" id="IPR027417">
    <property type="entry name" value="P-loop_NTPase"/>
</dbReference>
<feature type="region of interest" description="Disordered" evidence="4">
    <location>
        <begin position="440"/>
        <end position="485"/>
    </location>
</feature>
<dbReference type="Proteomes" id="UP000325081">
    <property type="component" value="Unassembled WGS sequence"/>
</dbReference>
<feature type="compositionally biased region" description="Basic and acidic residues" evidence="4">
    <location>
        <begin position="441"/>
        <end position="451"/>
    </location>
</feature>
<dbReference type="PROSITE" id="PS51903">
    <property type="entry name" value="CLP_R"/>
    <property type="match status" value="1"/>
</dbReference>